<evidence type="ECO:0000313" key="1">
    <source>
        <dbReference type="EMBL" id="KAK4119850.1"/>
    </source>
</evidence>
<keyword evidence="2" id="KW-1185">Reference proteome</keyword>
<reference evidence="1" key="1">
    <citation type="journal article" date="2023" name="Mol. Phylogenet. Evol.">
        <title>Genome-scale phylogeny and comparative genomics of the fungal order Sordariales.</title>
        <authorList>
            <person name="Hensen N."/>
            <person name="Bonometti L."/>
            <person name="Westerberg I."/>
            <person name="Brannstrom I.O."/>
            <person name="Guillou S."/>
            <person name="Cros-Aarteil S."/>
            <person name="Calhoun S."/>
            <person name="Haridas S."/>
            <person name="Kuo A."/>
            <person name="Mondo S."/>
            <person name="Pangilinan J."/>
            <person name="Riley R."/>
            <person name="LaButti K."/>
            <person name="Andreopoulos B."/>
            <person name="Lipzen A."/>
            <person name="Chen C."/>
            <person name="Yan M."/>
            <person name="Daum C."/>
            <person name="Ng V."/>
            <person name="Clum A."/>
            <person name="Steindorff A."/>
            <person name="Ohm R.A."/>
            <person name="Martin F."/>
            <person name="Silar P."/>
            <person name="Natvig D.O."/>
            <person name="Lalanne C."/>
            <person name="Gautier V."/>
            <person name="Ament-Velasquez S.L."/>
            <person name="Kruys A."/>
            <person name="Hutchinson M.I."/>
            <person name="Powell A.J."/>
            <person name="Barry K."/>
            <person name="Miller A.N."/>
            <person name="Grigoriev I.V."/>
            <person name="Debuchy R."/>
            <person name="Gladieux P."/>
            <person name="Hiltunen Thoren M."/>
            <person name="Johannesson H."/>
        </authorList>
    </citation>
    <scope>NUCLEOTIDE SEQUENCE</scope>
    <source>
        <strain evidence="1">CBS 731.68</strain>
    </source>
</reference>
<gene>
    <name evidence="1" type="ORF">N657DRAFT_706438</name>
</gene>
<protein>
    <submittedName>
        <fullName evidence="1">Uncharacterized protein</fullName>
    </submittedName>
</protein>
<accession>A0AAN6TSE1</accession>
<reference evidence="1" key="2">
    <citation type="submission" date="2023-05" db="EMBL/GenBank/DDBJ databases">
        <authorList>
            <consortium name="Lawrence Berkeley National Laboratory"/>
            <person name="Steindorff A."/>
            <person name="Hensen N."/>
            <person name="Bonometti L."/>
            <person name="Westerberg I."/>
            <person name="Brannstrom I.O."/>
            <person name="Guillou S."/>
            <person name="Cros-Aarteil S."/>
            <person name="Calhoun S."/>
            <person name="Haridas S."/>
            <person name="Kuo A."/>
            <person name="Mondo S."/>
            <person name="Pangilinan J."/>
            <person name="Riley R."/>
            <person name="Labutti K."/>
            <person name="Andreopoulos B."/>
            <person name="Lipzen A."/>
            <person name="Chen C."/>
            <person name="Yanf M."/>
            <person name="Daum C."/>
            <person name="Ng V."/>
            <person name="Clum A."/>
            <person name="Ohm R."/>
            <person name="Martin F."/>
            <person name="Silar P."/>
            <person name="Natvig D."/>
            <person name="Lalanne C."/>
            <person name="Gautier V."/>
            <person name="Ament-Velasquez S.L."/>
            <person name="Kruys A."/>
            <person name="Hutchinson M.I."/>
            <person name="Powell A.J."/>
            <person name="Barry K."/>
            <person name="Miller A.N."/>
            <person name="Grigoriev I.V."/>
            <person name="Debuchy R."/>
            <person name="Gladieux P."/>
            <person name="Thoren M.H."/>
            <person name="Johannesson H."/>
        </authorList>
    </citation>
    <scope>NUCLEOTIDE SEQUENCE</scope>
    <source>
        <strain evidence="1">CBS 731.68</strain>
    </source>
</reference>
<comment type="caution">
    <text evidence="1">The sequence shown here is derived from an EMBL/GenBank/DDBJ whole genome shotgun (WGS) entry which is preliminary data.</text>
</comment>
<dbReference type="EMBL" id="MU853244">
    <property type="protein sequence ID" value="KAK4119850.1"/>
    <property type="molecule type" value="Genomic_DNA"/>
</dbReference>
<organism evidence="1 2">
    <name type="scientific">Parathielavia appendiculata</name>
    <dbReference type="NCBI Taxonomy" id="2587402"/>
    <lineage>
        <taxon>Eukaryota</taxon>
        <taxon>Fungi</taxon>
        <taxon>Dikarya</taxon>
        <taxon>Ascomycota</taxon>
        <taxon>Pezizomycotina</taxon>
        <taxon>Sordariomycetes</taxon>
        <taxon>Sordariomycetidae</taxon>
        <taxon>Sordariales</taxon>
        <taxon>Chaetomiaceae</taxon>
        <taxon>Parathielavia</taxon>
    </lineage>
</organism>
<evidence type="ECO:0000313" key="2">
    <source>
        <dbReference type="Proteomes" id="UP001302602"/>
    </source>
</evidence>
<sequence length="62" mass="7390">MANLVCSSIRQLFLNHSVYEWFVVILLHKHVDIRPTERLVKYRYTSSPWEVGDATNHVIDKY</sequence>
<proteinExistence type="predicted"/>
<dbReference type="Proteomes" id="UP001302602">
    <property type="component" value="Unassembled WGS sequence"/>
</dbReference>
<dbReference type="RefSeq" id="XP_062643623.1">
    <property type="nucleotide sequence ID" value="XM_062797385.1"/>
</dbReference>
<dbReference type="AlphaFoldDB" id="A0AAN6TSE1"/>
<dbReference type="GeneID" id="87834157"/>
<name>A0AAN6TSE1_9PEZI</name>